<dbReference type="SMART" id="SM00537">
    <property type="entry name" value="DCX"/>
    <property type="match status" value="2"/>
</dbReference>
<proteinExistence type="predicted"/>
<dbReference type="GO" id="GO:0005815">
    <property type="term" value="C:microtubule organizing center"/>
    <property type="evidence" value="ECO:0007669"/>
    <property type="project" value="TreeGrafter"/>
</dbReference>
<feature type="domain" description="Doublecortin" evidence="2">
    <location>
        <begin position="20"/>
        <end position="102"/>
    </location>
</feature>
<dbReference type="GO" id="GO:0035556">
    <property type="term" value="P:intracellular signal transduction"/>
    <property type="evidence" value="ECO:0007669"/>
    <property type="project" value="InterPro"/>
</dbReference>
<dbReference type="Ensembl" id="ENSSMRT00000009490.1">
    <property type="protein sequence ID" value="ENSSMRP00000008126.1"/>
    <property type="gene ID" value="ENSSMRG00000006515.1"/>
</dbReference>
<dbReference type="PANTHER" id="PTHR23004:SF9">
    <property type="entry name" value="DOUBLECORTIN DOMAIN-CONTAINING PROTEIN 2C"/>
    <property type="match status" value="1"/>
</dbReference>
<dbReference type="Gene3D" id="3.10.20.230">
    <property type="entry name" value="Doublecortin domain"/>
    <property type="match status" value="2"/>
</dbReference>
<dbReference type="GO" id="GO:0036126">
    <property type="term" value="C:sperm flagellum"/>
    <property type="evidence" value="ECO:0007669"/>
    <property type="project" value="Ensembl"/>
</dbReference>
<dbReference type="InterPro" id="IPR003533">
    <property type="entry name" value="Doublecortin_dom"/>
</dbReference>
<dbReference type="GO" id="GO:0005737">
    <property type="term" value="C:cytoplasm"/>
    <property type="evidence" value="ECO:0007669"/>
    <property type="project" value="Ensembl"/>
</dbReference>
<evidence type="ECO:0000313" key="3">
    <source>
        <dbReference type="Ensembl" id="ENSSMRP00000008126.1"/>
    </source>
</evidence>
<protein>
    <submittedName>
        <fullName evidence="3">Doublecortin domain containing 2C</fullName>
    </submittedName>
</protein>
<organism evidence="3 4">
    <name type="scientific">Salvator merianae</name>
    <name type="common">Argentine black and white tegu</name>
    <name type="synonym">Tupinambis merianae</name>
    <dbReference type="NCBI Taxonomy" id="96440"/>
    <lineage>
        <taxon>Eukaryota</taxon>
        <taxon>Metazoa</taxon>
        <taxon>Chordata</taxon>
        <taxon>Craniata</taxon>
        <taxon>Vertebrata</taxon>
        <taxon>Euteleostomi</taxon>
        <taxon>Lepidosauria</taxon>
        <taxon>Squamata</taxon>
        <taxon>Bifurcata</taxon>
        <taxon>Unidentata</taxon>
        <taxon>Episquamata</taxon>
        <taxon>Laterata</taxon>
        <taxon>Teiioidea</taxon>
        <taxon>Teiidae</taxon>
        <taxon>Salvator</taxon>
    </lineage>
</organism>
<feature type="domain" description="Doublecortin" evidence="2">
    <location>
        <begin position="108"/>
        <end position="190"/>
    </location>
</feature>
<dbReference type="PROSITE" id="PS50309">
    <property type="entry name" value="DC"/>
    <property type="match status" value="2"/>
</dbReference>
<name>A0A8D0DJ74_SALMN</name>
<sequence>MVGTARLRAVYSLTDATPARTIWVYRNGDPYYLGRKFVINHRYVPNFEALMIQLNEGVPTPFGVRNIYTPRQGHSVTDLPDLQQGGRYVVAGRERFRKLNLQMARGTWRLLVFTNGDLLVAPMKIIIPKFTQKSWNSVLGLINEKVLSHAGGVHRLYMLNGHPVHGSDDLEHNQFYVGCGKEKFQPLPYWQHPKVPEDPTTEPSKHGAGDRSSVYYAKPEKASRERAAEPLSSDDGGGVYRARVPPREVKGAQEIQEDKNIQVEVPVDQVVNETKIRKHCCVVRRTRVVLSPCIQQWVVRVGVGGSINLEIGVKAFVYRLHSLDFLINVTNTVPAANAFPNCRDY</sequence>
<reference evidence="3" key="2">
    <citation type="submission" date="2025-09" db="UniProtKB">
        <authorList>
            <consortium name="Ensembl"/>
        </authorList>
    </citation>
    <scope>IDENTIFICATION</scope>
</reference>
<dbReference type="Proteomes" id="UP000694421">
    <property type="component" value="Unplaced"/>
</dbReference>
<keyword evidence="4" id="KW-1185">Reference proteome</keyword>
<feature type="region of interest" description="Disordered" evidence="1">
    <location>
        <begin position="189"/>
        <end position="241"/>
    </location>
</feature>
<dbReference type="AlphaFoldDB" id="A0A8D0DJ74"/>
<dbReference type="Pfam" id="PF03607">
    <property type="entry name" value="DCX"/>
    <property type="match status" value="2"/>
</dbReference>
<dbReference type="InterPro" id="IPR036572">
    <property type="entry name" value="Doublecortin_dom_sf"/>
</dbReference>
<reference evidence="3" key="1">
    <citation type="submission" date="2025-08" db="UniProtKB">
        <authorList>
            <consortium name="Ensembl"/>
        </authorList>
    </citation>
    <scope>IDENTIFICATION</scope>
</reference>
<evidence type="ECO:0000259" key="2">
    <source>
        <dbReference type="PROSITE" id="PS50309"/>
    </source>
</evidence>
<dbReference type="PANTHER" id="PTHR23004">
    <property type="entry name" value="DOUBLECORTIN DOMAIN CONTAINING 2"/>
    <property type="match status" value="1"/>
</dbReference>
<evidence type="ECO:0000313" key="4">
    <source>
        <dbReference type="Proteomes" id="UP000694421"/>
    </source>
</evidence>
<dbReference type="SUPFAM" id="SSF89837">
    <property type="entry name" value="Doublecortin (DC)"/>
    <property type="match status" value="2"/>
</dbReference>
<dbReference type="GeneTree" id="ENSGT00940000162396"/>
<feature type="compositionally biased region" description="Basic and acidic residues" evidence="1">
    <location>
        <begin position="218"/>
        <end position="228"/>
    </location>
</feature>
<accession>A0A8D0DJ74</accession>
<evidence type="ECO:0000256" key="1">
    <source>
        <dbReference type="SAM" id="MobiDB-lite"/>
    </source>
</evidence>
<dbReference type="OMA" id="CKYDGIP"/>
<dbReference type="GO" id="GO:0005874">
    <property type="term" value="C:microtubule"/>
    <property type="evidence" value="ECO:0007669"/>
    <property type="project" value="TreeGrafter"/>
</dbReference>